<keyword evidence="1" id="KW-0880">Kelch repeat</keyword>
<dbReference type="Pfam" id="PF00651">
    <property type="entry name" value="BTB"/>
    <property type="match status" value="1"/>
</dbReference>
<reference evidence="4 6" key="2">
    <citation type="journal article" date="2013" name="Nature">
        <title>Insights into bilaterian evolution from three spiralian genomes.</title>
        <authorList>
            <person name="Simakov O."/>
            <person name="Marletaz F."/>
            <person name="Cho S.J."/>
            <person name="Edsinger-Gonzales E."/>
            <person name="Havlak P."/>
            <person name="Hellsten U."/>
            <person name="Kuo D.H."/>
            <person name="Larsson T."/>
            <person name="Lv J."/>
            <person name="Arendt D."/>
            <person name="Savage R."/>
            <person name="Osoegawa K."/>
            <person name="de Jong P."/>
            <person name="Grimwood J."/>
            <person name="Chapman J.A."/>
            <person name="Shapiro H."/>
            <person name="Aerts A."/>
            <person name="Otillar R.P."/>
            <person name="Terry A.Y."/>
            <person name="Boore J.L."/>
            <person name="Grigoriev I.V."/>
            <person name="Lindberg D.R."/>
            <person name="Seaver E.C."/>
            <person name="Weisblat D.A."/>
            <person name="Putnam N.H."/>
            <person name="Rokhsar D.S."/>
        </authorList>
    </citation>
    <scope>NUCLEOTIDE SEQUENCE</scope>
    <source>
        <strain evidence="4 6">I ESC-2004</strain>
    </source>
</reference>
<feature type="domain" description="BTB" evidence="3">
    <location>
        <begin position="11"/>
        <end position="79"/>
    </location>
</feature>
<dbReference type="SUPFAM" id="SSF54695">
    <property type="entry name" value="POZ domain"/>
    <property type="match status" value="1"/>
</dbReference>
<feature type="non-terminal residue" evidence="4">
    <location>
        <position position="1"/>
    </location>
</feature>
<evidence type="ECO:0000313" key="5">
    <source>
        <dbReference type="EnsemblMetazoa" id="CapteP64557"/>
    </source>
</evidence>
<name>R7TW64_CAPTE</name>
<accession>R7TW64</accession>
<dbReference type="Pfam" id="PF01344">
    <property type="entry name" value="Kelch_1"/>
    <property type="match status" value="1"/>
</dbReference>
<dbReference type="HOGENOM" id="CLU_004253_14_0_1"/>
<evidence type="ECO:0000256" key="2">
    <source>
        <dbReference type="ARBA" id="ARBA00022737"/>
    </source>
</evidence>
<dbReference type="SMART" id="SM00225">
    <property type="entry name" value="BTB"/>
    <property type="match status" value="1"/>
</dbReference>
<protein>
    <recommendedName>
        <fullName evidence="3">BTB domain-containing protein</fullName>
    </recommendedName>
</protein>
<dbReference type="CDD" id="cd18186">
    <property type="entry name" value="BTB_POZ_ZBTB_KLHL-like"/>
    <property type="match status" value="1"/>
</dbReference>
<dbReference type="InterPro" id="IPR000210">
    <property type="entry name" value="BTB/POZ_dom"/>
</dbReference>
<gene>
    <name evidence="4" type="ORF">CAPTEDRAFT_64557</name>
</gene>
<dbReference type="PROSITE" id="PS50097">
    <property type="entry name" value="BTB"/>
    <property type="match status" value="1"/>
</dbReference>
<dbReference type="SUPFAM" id="SSF117281">
    <property type="entry name" value="Kelch motif"/>
    <property type="match status" value="1"/>
</dbReference>
<dbReference type="Gene3D" id="1.25.40.420">
    <property type="match status" value="1"/>
</dbReference>
<evidence type="ECO:0000313" key="6">
    <source>
        <dbReference type="Proteomes" id="UP000014760"/>
    </source>
</evidence>
<proteinExistence type="predicted"/>
<reference evidence="6" key="1">
    <citation type="submission" date="2012-12" db="EMBL/GenBank/DDBJ databases">
        <authorList>
            <person name="Hellsten U."/>
            <person name="Grimwood J."/>
            <person name="Chapman J.A."/>
            <person name="Shapiro H."/>
            <person name="Aerts A."/>
            <person name="Otillar R.P."/>
            <person name="Terry A.Y."/>
            <person name="Boore J.L."/>
            <person name="Simakov O."/>
            <person name="Marletaz F."/>
            <person name="Cho S.-J."/>
            <person name="Edsinger-Gonzales E."/>
            <person name="Havlak P."/>
            <person name="Kuo D.-H."/>
            <person name="Larsson T."/>
            <person name="Lv J."/>
            <person name="Arendt D."/>
            <person name="Savage R."/>
            <person name="Osoegawa K."/>
            <person name="de Jong P."/>
            <person name="Lindberg D.R."/>
            <person name="Seaver E.C."/>
            <person name="Weisblat D.A."/>
            <person name="Putnam N.H."/>
            <person name="Grigoriev I.V."/>
            <person name="Rokhsar D.S."/>
        </authorList>
    </citation>
    <scope>NUCLEOTIDE SEQUENCE</scope>
    <source>
        <strain evidence="6">I ESC-2004</strain>
    </source>
</reference>
<evidence type="ECO:0000256" key="1">
    <source>
        <dbReference type="ARBA" id="ARBA00022441"/>
    </source>
</evidence>
<dbReference type="Pfam" id="PF07707">
    <property type="entry name" value="BACK"/>
    <property type="match status" value="1"/>
</dbReference>
<dbReference type="PANTHER" id="PTHR24412">
    <property type="entry name" value="KELCH PROTEIN"/>
    <property type="match status" value="1"/>
</dbReference>
<dbReference type="PANTHER" id="PTHR24412:SF441">
    <property type="entry name" value="KELCH-LIKE PROTEIN 28"/>
    <property type="match status" value="1"/>
</dbReference>
<keyword evidence="2" id="KW-0677">Repeat</keyword>
<keyword evidence="6" id="KW-1185">Reference proteome</keyword>
<feature type="non-terminal residue" evidence="4">
    <location>
        <position position="478"/>
    </location>
</feature>
<dbReference type="AlphaFoldDB" id="R7TW64"/>
<dbReference type="STRING" id="283909.R7TW64"/>
<dbReference type="InterPro" id="IPR015915">
    <property type="entry name" value="Kelch-typ_b-propeller"/>
</dbReference>
<evidence type="ECO:0000313" key="4">
    <source>
        <dbReference type="EMBL" id="ELT97974.1"/>
    </source>
</evidence>
<dbReference type="InterPro" id="IPR011705">
    <property type="entry name" value="BACK"/>
</dbReference>
<dbReference type="EnsemblMetazoa" id="CapteT64557">
    <property type="protein sequence ID" value="CapteP64557"/>
    <property type="gene ID" value="CapteG64557"/>
</dbReference>
<dbReference type="SMART" id="SM00875">
    <property type="entry name" value="BACK"/>
    <property type="match status" value="1"/>
</dbReference>
<sequence length="478" mass="53863">LQSLKKQESAIDITLKLPDDTTIPCHKLVLMAASPFFATMFQSDMKESKQPKVQLGFSDAATIRMLVDYFYSGNIVITSDNVMDLVAASEFLCLADLKKQLGSFMTETIESANCIKLYMLSHKYSLENLIPPCLKYILSHFSEVFRESDDFMNLSEEQLVTVLSDDDLVAQNEDFVFHSVVRWVKADLENRKGKFVQMAALIRFPFSTQELLGHVSREPLTLNPTCQEIIREAVSAYTGRKPHLVQAYAYQRTVQQQSPMPVYYGHQSQTQYISVTEQSVEIRSTVGINTQKTPWSNNLTASKTLSAVSKFFLSASGIHWIDYNGSHNHWLADSGKNVIQFWVKPTRSDCTFSFIQERVYAFGGKVGGIDCTNVESLDQSKKQWKPESPMLQAVSTPYVVHFDSKIYLLGGVDSKGPALFTQEFDPVWGKWQLKKEMPGICQLGAAISLNDDIFVLGGSENVCFKYTPATDTWLILSQ</sequence>
<dbReference type="InterPro" id="IPR006652">
    <property type="entry name" value="Kelch_1"/>
</dbReference>
<dbReference type="Proteomes" id="UP000014760">
    <property type="component" value="Unassembled WGS sequence"/>
</dbReference>
<dbReference type="Gene3D" id="3.30.710.10">
    <property type="entry name" value="Potassium Channel Kv1.1, Chain A"/>
    <property type="match status" value="1"/>
</dbReference>
<dbReference type="OrthoDB" id="7960639at2759"/>
<organism evidence="4">
    <name type="scientific">Capitella teleta</name>
    <name type="common">Polychaete worm</name>
    <dbReference type="NCBI Taxonomy" id="283909"/>
    <lineage>
        <taxon>Eukaryota</taxon>
        <taxon>Metazoa</taxon>
        <taxon>Spiralia</taxon>
        <taxon>Lophotrochozoa</taxon>
        <taxon>Annelida</taxon>
        <taxon>Polychaeta</taxon>
        <taxon>Sedentaria</taxon>
        <taxon>Scolecida</taxon>
        <taxon>Capitellidae</taxon>
        <taxon>Capitella</taxon>
    </lineage>
</organism>
<evidence type="ECO:0000259" key="3">
    <source>
        <dbReference type="PROSITE" id="PS50097"/>
    </source>
</evidence>
<dbReference type="EMBL" id="AMQN01027292">
    <property type="status" value="NOT_ANNOTATED_CDS"/>
    <property type="molecule type" value="Genomic_DNA"/>
</dbReference>
<dbReference type="OMA" id="MRRTEDH"/>
<reference evidence="5" key="3">
    <citation type="submission" date="2015-06" db="UniProtKB">
        <authorList>
            <consortium name="EnsemblMetazoa"/>
        </authorList>
    </citation>
    <scope>IDENTIFICATION</scope>
</reference>
<dbReference type="InterPro" id="IPR011333">
    <property type="entry name" value="SKP1/BTB/POZ_sf"/>
</dbReference>
<dbReference type="Gene3D" id="2.120.10.80">
    <property type="entry name" value="Kelch-type beta propeller"/>
    <property type="match status" value="1"/>
</dbReference>
<dbReference type="EMBL" id="KB308360">
    <property type="protein sequence ID" value="ELT97974.1"/>
    <property type="molecule type" value="Genomic_DNA"/>
</dbReference>